<dbReference type="Pfam" id="PF13475">
    <property type="entry name" value="DUF4116"/>
    <property type="match status" value="1"/>
</dbReference>
<evidence type="ECO:0000313" key="4">
    <source>
        <dbReference type="EMBL" id="CAD9954570.1"/>
    </source>
</evidence>
<feature type="compositionally biased region" description="Basic residues" evidence="2">
    <location>
        <begin position="353"/>
        <end position="363"/>
    </location>
</feature>
<reference evidence="4" key="1">
    <citation type="submission" date="2021-01" db="EMBL/GenBank/DDBJ databases">
        <authorList>
            <person name="Corre E."/>
            <person name="Pelletier E."/>
            <person name="Niang G."/>
            <person name="Scheremetjew M."/>
            <person name="Finn R."/>
            <person name="Kale V."/>
            <person name="Holt S."/>
            <person name="Cochrane G."/>
            <person name="Meng A."/>
            <person name="Brown T."/>
            <person name="Cohen L."/>
        </authorList>
    </citation>
    <scope>NUCLEOTIDE SEQUENCE</scope>
    <source>
        <strain evidence="4">CCMP125</strain>
    </source>
</reference>
<evidence type="ECO:0000259" key="3">
    <source>
        <dbReference type="Pfam" id="PF13475"/>
    </source>
</evidence>
<gene>
    <name evidence="4" type="ORF">APAL1065_LOCUS6907</name>
</gene>
<feature type="compositionally biased region" description="Acidic residues" evidence="2">
    <location>
        <begin position="335"/>
        <end position="344"/>
    </location>
</feature>
<feature type="coiled-coil region" evidence="1">
    <location>
        <begin position="401"/>
        <end position="428"/>
    </location>
</feature>
<dbReference type="InterPro" id="IPR025197">
    <property type="entry name" value="DUF4116"/>
</dbReference>
<feature type="region of interest" description="Disordered" evidence="2">
    <location>
        <begin position="241"/>
        <end position="272"/>
    </location>
</feature>
<sequence>MAAVGPEILRLFPRIVTHAIQTCPRRQLRILRSQIPADLWTSNRPICMAYIQQAGRVLDVFEPRLQTDREMALHVAQYAGCDFGRVGEQFRNDLEFMYQAVDRNGRVLRYASRELLRGPERMPLVIRAVANHAGALASHSIHVTEVMRHHVGETNNHQILPTTETVLAHVQQKLDLHKVFVQEFLRGICILRRVAPSRRSPLRMLDRGIETSQALKQLIAAFLGVPVAHELKYLRTAHANLTATSPPPDPQQPEDPTEQAGNRERPDRWARRRWLRDRAQGQLRVIGFGVEEEDPQDVLDHDPQVLVGGGAGRDAIPRRWQARLQHPHRRRNPLEDSDEEDEEADRPRVFHLGGRRPLARRGHLMLDQPPDQGPNGNRGIQVRPMGLMMGARRAHRDRHDFEQAIERMAQREEAMEQHERAIAEQQRAFFLQDPPAGVERMVGEQDAMMAAMLRPPEDDDDEMEDLQGFII</sequence>
<proteinExistence type="predicted"/>
<name>A0A7S2VHH3_9STRA</name>
<feature type="region of interest" description="Disordered" evidence="2">
    <location>
        <begin position="321"/>
        <end position="379"/>
    </location>
</feature>
<feature type="domain" description="DUF4116" evidence="3">
    <location>
        <begin position="68"/>
        <end position="115"/>
    </location>
</feature>
<evidence type="ECO:0000256" key="1">
    <source>
        <dbReference type="SAM" id="Coils"/>
    </source>
</evidence>
<dbReference type="AlphaFoldDB" id="A0A7S2VHH3"/>
<organism evidence="4">
    <name type="scientific">Entomoneis paludosa</name>
    <dbReference type="NCBI Taxonomy" id="265537"/>
    <lineage>
        <taxon>Eukaryota</taxon>
        <taxon>Sar</taxon>
        <taxon>Stramenopiles</taxon>
        <taxon>Ochrophyta</taxon>
        <taxon>Bacillariophyta</taxon>
        <taxon>Bacillariophyceae</taxon>
        <taxon>Bacillariophycidae</taxon>
        <taxon>Entomoneidaceae</taxon>
        <taxon>Entomoneis</taxon>
    </lineage>
</organism>
<keyword evidence="1" id="KW-0175">Coiled coil</keyword>
<dbReference type="EMBL" id="HBHT01010362">
    <property type="protein sequence ID" value="CAD9954570.1"/>
    <property type="molecule type" value="Transcribed_RNA"/>
</dbReference>
<accession>A0A7S2VHH3</accession>
<feature type="region of interest" description="Disordered" evidence="2">
    <location>
        <begin position="294"/>
        <end position="313"/>
    </location>
</feature>
<protein>
    <recommendedName>
        <fullName evidence="3">DUF4116 domain-containing protein</fullName>
    </recommendedName>
</protein>
<evidence type="ECO:0000256" key="2">
    <source>
        <dbReference type="SAM" id="MobiDB-lite"/>
    </source>
</evidence>